<evidence type="ECO:0000256" key="7">
    <source>
        <dbReference type="ARBA" id="ARBA00022786"/>
    </source>
</evidence>
<dbReference type="InterPro" id="IPR044066">
    <property type="entry name" value="TRIAD_supradom"/>
</dbReference>
<dbReference type="InterPro" id="IPR000626">
    <property type="entry name" value="Ubiquitin-like_dom"/>
</dbReference>
<keyword evidence="7" id="KW-0833">Ubl conjugation pathway</keyword>
<evidence type="ECO:0000256" key="3">
    <source>
        <dbReference type="ARBA" id="ARBA00022679"/>
    </source>
</evidence>
<dbReference type="CDD" id="cd17039">
    <property type="entry name" value="Ubl_ubiquitin_like"/>
    <property type="match status" value="1"/>
</dbReference>
<accession>A0ABN8LSH9</accession>
<evidence type="ECO:0000313" key="12">
    <source>
        <dbReference type="Proteomes" id="UP001159427"/>
    </source>
</evidence>
<dbReference type="PROSITE" id="PS50053">
    <property type="entry name" value="UBIQUITIN_2"/>
    <property type="match status" value="1"/>
</dbReference>
<keyword evidence="5" id="KW-0677">Repeat</keyword>
<gene>
    <name evidence="11" type="ORF">PEVE_00006239</name>
</gene>
<feature type="domain" description="Ubiquitin-like" evidence="9">
    <location>
        <begin position="6"/>
        <end position="82"/>
    </location>
</feature>
<evidence type="ECO:0000256" key="4">
    <source>
        <dbReference type="ARBA" id="ARBA00022723"/>
    </source>
</evidence>
<keyword evidence="4" id="KW-0479">Metal-binding</keyword>
<keyword evidence="12" id="KW-1185">Reference proteome</keyword>
<keyword evidence="3" id="KW-0808">Transferase</keyword>
<feature type="domain" description="RING-type" evidence="10">
    <location>
        <begin position="101"/>
        <end position="328"/>
    </location>
</feature>
<dbReference type="SUPFAM" id="SSF54236">
    <property type="entry name" value="Ubiquitin-like"/>
    <property type="match status" value="1"/>
</dbReference>
<keyword evidence="2" id="KW-0597">Phosphoprotein</keyword>
<dbReference type="Gene3D" id="1.20.120.1750">
    <property type="match status" value="1"/>
</dbReference>
<evidence type="ECO:0000259" key="9">
    <source>
        <dbReference type="PROSITE" id="PS50053"/>
    </source>
</evidence>
<evidence type="ECO:0000256" key="5">
    <source>
        <dbReference type="ARBA" id="ARBA00022737"/>
    </source>
</evidence>
<dbReference type="Gene3D" id="3.10.20.90">
    <property type="entry name" value="Phosphatidylinositol 3-kinase Catalytic Subunit, Chain A, domain 1"/>
    <property type="match status" value="1"/>
</dbReference>
<dbReference type="SMART" id="SM00213">
    <property type="entry name" value="UBQ"/>
    <property type="match status" value="1"/>
</dbReference>
<dbReference type="Proteomes" id="UP001159427">
    <property type="component" value="Unassembled WGS sequence"/>
</dbReference>
<protein>
    <recommendedName>
        <fullName evidence="13">RBR-type E3 ubiquitin transferase</fullName>
    </recommendedName>
</protein>
<comment type="pathway">
    <text evidence="1">Protein modification; protein ubiquitination.</text>
</comment>
<keyword evidence="8" id="KW-0862">Zinc</keyword>
<dbReference type="Pfam" id="PF00240">
    <property type="entry name" value="ubiquitin"/>
    <property type="match status" value="1"/>
</dbReference>
<dbReference type="PROSITE" id="PS51873">
    <property type="entry name" value="TRIAD"/>
    <property type="match status" value="1"/>
</dbReference>
<dbReference type="PRINTS" id="PR00348">
    <property type="entry name" value="UBIQUITIN"/>
</dbReference>
<evidence type="ECO:0000259" key="10">
    <source>
        <dbReference type="PROSITE" id="PS51873"/>
    </source>
</evidence>
<evidence type="ECO:0008006" key="13">
    <source>
        <dbReference type="Google" id="ProtNLM"/>
    </source>
</evidence>
<evidence type="ECO:0000313" key="11">
    <source>
        <dbReference type="EMBL" id="CAH3020232.1"/>
    </source>
</evidence>
<evidence type="ECO:0000256" key="1">
    <source>
        <dbReference type="ARBA" id="ARBA00004906"/>
    </source>
</evidence>
<sequence length="345" mass="38788">MAPSTIQIFVHGVQGGVTTINIHKDATVKEFLTMVSAKTDGIPIDVMRAVYTTKQLEIGKRLSDYGMQNESNVFLILRLLGGSNRSSIPPVKELDDAVELTDAPDMITWDDDPENKRAKMPCGHAITPESLTMYCRSLLDAGRSRFFCPYISQDQPPVYCGVEWDYIDVRRLAVLTDAEIGEFEKKISKNYLIKAMGIQECPKCNSMVERSNKKHIRVVCPLCSKDKKKSYDFCWHCLHEWSSDSSTTKCGNEDCSGEDKRLRILRNCQRKTIVGVVGCPSLRACLSCGMLIEHVRACKHMRCRCGKEFCFICLKPKEGTSWSCGRYNEACTVAPVQTKIPGEDN</sequence>
<evidence type="ECO:0000256" key="2">
    <source>
        <dbReference type="ARBA" id="ARBA00022553"/>
    </source>
</evidence>
<keyword evidence="6" id="KW-0863">Zinc-finger</keyword>
<comment type="caution">
    <text evidence="11">The sequence shown here is derived from an EMBL/GenBank/DDBJ whole genome shotgun (WGS) entry which is preliminary data.</text>
</comment>
<reference evidence="11 12" key="1">
    <citation type="submission" date="2022-05" db="EMBL/GenBank/DDBJ databases">
        <authorList>
            <consortium name="Genoscope - CEA"/>
            <person name="William W."/>
        </authorList>
    </citation>
    <scope>NUCLEOTIDE SEQUENCE [LARGE SCALE GENOMIC DNA]</scope>
</reference>
<dbReference type="InterPro" id="IPR029071">
    <property type="entry name" value="Ubiquitin-like_domsf"/>
</dbReference>
<dbReference type="SUPFAM" id="SSF57850">
    <property type="entry name" value="RING/U-box"/>
    <property type="match status" value="2"/>
</dbReference>
<evidence type="ECO:0000256" key="6">
    <source>
        <dbReference type="ARBA" id="ARBA00022771"/>
    </source>
</evidence>
<evidence type="ECO:0000256" key="8">
    <source>
        <dbReference type="ARBA" id="ARBA00022833"/>
    </source>
</evidence>
<proteinExistence type="predicted"/>
<dbReference type="InterPro" id="IPR019956">
    <property type="entry name" value="Ubiquitin_dom"/>
</dbReference>
<dbReference type="EMBL" id="CALNXI010000140">
    <property type="protein sequence ID" value="CAH3020232.1"/>
    <property type="molecule type" value="Genomic_DNA"/>
</dbReference>
<name>A0ABN8LSH9_9CNID</name>
<organism evidence="11 12">
    <name type="scientific">Porites evermanni</name>
    <dbReference type="NCBI Taxonomy" id="104178"/>
    <lineage>
        <taxon>Eukaryota</taxon>
        <taxon>Metazoa</taxon>
        <taxon>Cnidaria</taxon>
        <taxon>Anthozoa</taxon>
        <taxon>Hexacorallia</taxon>
        <taxon>Scleractinia</taxon>
        <taxon>Fungiina</taxon>
        <taxon>Poritidae</taxon>
        <taxon>Porites</taxon>
    </lineage>
</organism>